<dbReference type="Gene3D" id="3.60.40.10">
    <property type="entry name" value="PPM-type phosphatase domain"/>
    <property type="match status" value="1"/>
</dbReference>
<dbReference type="InterPro" id="IPR003594">
    <property type="entry name" value="HATPase_dom"/>
</dbReference>
<dbReference type="InterPro" id="IPR029016">
    <property type="entry name" value="GAF-like_dom_sf"/>
</dbReference>
<dbReference type="PANTHER" id="PTHR43156">
    <property type="entry name" value="STAGE II SPORULATION PROTEIN E-RELATED"/>
    <property type="match status" value="1"/>
</dbReference>
<evidence type="ECO:0000256" key="1">
    <source>
        <dbReference type="ARBA" id="ARBA00022801"/>
    </source>
</evidence>
<evidence type="ECO:0000259" key="3">
    <source>
        <dbReference type="SMART" id="SM00331"/>
    </source>
</evidence>
<keyword evidence="1" id="KW-0378">Hydrolase</keyword>
<dbReference type="Gene3D" id="3.30.565.10">
    <property type="entry name" value="Histidine kinase-like ATPase, C-terminal domain"/>
    <property type="match status" value="1"/>
</dbReference>
<organism evidence="4 5">
    <name type="scientific">Actinacidiphila acididurans</name>
    <dbReference type="NCBI Taxonomy" id="2784346"/>
    <lineage>
        <taxon>Bacteria</taxon>
        <taxon>Bacillati</taxon>
        <taxon>Actinomycetota</taxon>
        <taxon>Actinomycetes</taxon>
        <taxon>Kitasatosporales</taxon>
        <taxon>Streptomycetaceae</taxon>
        <taxon>Actinacidiphila</taxon>
    </lineage>
</organism>
<dbReference type="Proteomes" id="UP000749040">
    <property type="component" value="Unassembled WGS sequence"/>
</dbReference>
<dbReference type="SMART" id="SM00331">
    <property type="entry name" value="PP2C_SIG"/>
    <property type="match status" value="1"/>
</dbReference>
<dbReference type="SMART" id="SM00065">
    <property type="entry name" value="GAF"/>
    <property type="match status" value="1"/>
</dbReference>
<keyword evidence="5" id="KW-1185">Reference proteome</keyword>
<dbReference type="InterPro" id="IPR036890">
    <property type="entry name" value="HATPase_C_sf"/>
</dbReference>
<dbReference type="Gene3D" id="3.30.450.40">
    <property type="match status" value="1"/>
</dbReference>
<evidence type="ECO:0000259" key="2">
    <source>
        <dbReference type="SMART" id="SM00065"/>
    </source>
</evidence>
<dbReference type="Pfam" id="PF07228">
    <property type="entry name" value="SpoIIE"/>
    <property type="match status" value="1"/>
</dbReference>
<sequence length="751" mass="80832">MEDRTRFGQPLATVIEPRTRVGGAIAGALLDVYHRVGANTCTAYLLTEDRRELAASMVVDSPLSFGIANCFDVDDLLWPTSRSYQSGKITVFDEAGMWEGARRTPLPAPINIPFPMSVASVPIRTPRNRFGTIGIRWVPPRPVAPESREYLQAVADRLAAELEGLAGSAEAVTAPVVPVFIPAEPVSVAAPGDSQLRKRLQEAVACATTRGSHLYQLQRLATELTGAVRASDILSIAQARVVRAFGGRAAAFSLVEKERLHVVGAAGLPREAVQAIEGTPLSRLTPETDTIRTGRVRILASAAEVEQAYPGIKAEFDQQARGYFPLLYGGSVVGCCTIEFAAAQRPLSAAETTLLALMVEQVAQSLGRARSHEIEHVLMRRIQRTLLPGSPPHIPEAVTTARYFPATEGVAVGGDWYDVLSLPDGRMGLVVGDVEGHNLDAAALMGQLRSAVRAYAAEGHDPAIVLERSNRLLLGLDIGLFTTCCCVWVDVATGAATIASAGHPGPLVGYHHEVLRPELVVGPPLGVDVWATYRDTAVELLPGSVTALFTDGLLDTRQVGYDAAVRQLAGLLSDKSGEDLERLADAMAGGDRSQEARGDDATLVLMRYEGVPPCDQVRVARMSVQRHDLHGVADARRFLEDVLRGWDLLPVLDDLEILVSEVATNALIHAHSEVDFRLRTYPDHIRVEVRDSDPYPPVPTTLLDDDTHNGEAESGRGLLIVEALASVWGSSPAGRGKTTWFEIDTTEDPHG</sequence>
<dbReference type="SUPFAM" id="SSF55781">
    <property type="entry name" value="GAF domain-like"/>
    <property type="match status" value="2"/>
</dbReference>
<dbReference type="RefSeq" id="WP_205355045.1">
    <property type="nucleotide sequence ID" value="NZ_JADKYB010000001.1"/>
</dbReference>
<protein>
    <submittedName>
        <fullName evidence="4">SpoIIE family protein phosphatase</fullName>
    </submittedName>
</protein>
<name>A0ABS2TKY9_9ACTN</name>
<dbReference type="PANTHER" id="PTHR43156:SF2">
    <property type="entry name" value="STAGE II SPORULATION PROTEIN E"/>
    <property type="match status" value="1"/>
</dbReference>
<feature type="domain" description="PPM-type phosphatase" evidence="3">
    <location>
        <begin position="397"/>
        <end position="608"/>
    </location>
</feature>
<comment type="caution">
    <text evidence="4">The sequence shown here is derived from an EMBL/GenBank/DDBJ whole genome shotgun (WGS) entry which is preliminary data.</text>
</comment>
<proteinExistence type="predicted"/>
<evidence type="ECO:0000313" key="5">
    <source>
        <dbReference type="Proteomes" id="UP000749040"/>
    </source>
</evidence>
<dbReference type="InterPro" id="IPR001932">
    <property type="entry name" value="PPM-type_phosphatase-like_dom"/>
</dbReference>
<dbReference type="SUPFAM" id="SSF55874">
    <property type="entry name" value="ATPase domain of HSP90 chaperone/DNA topoisomerase II/histidine kinase"/>
    <property type="match status" value="1"/>
</dbReference>
<dbReference type="CDD" id="cd16936">
    <property type="entry name" value="HATPase_RsbW-like"/>
    <property type="match status" value="1"/>
</dbReference>
<dbReference type="InterPro" id="IPR052016">
    <property type="entry name" value="Bact_Sigma-Reg"/>
</dbReference>
<dbReference type="Pfam" id="PF13581">
    <property type="entry name" value="HATPase_c_2"/>
    <property type="match status" value="1"/>
</dbReference>
<dbReference type="InterPro" id="IPR003018">
    <property type="entry name" value="GAF"/>
</dbReference>
<accession>A0ABS2TKY9</accession>
<reference evidence="4 5" key="1">
    <citation type="submission" date="2021-01" db="EMBL/GenBank/DDBJ databases">
        <title>Streptomyces acididurans sp. nov., isolated from a peat swamp forest soil.</title>
        <authorList>
            <person name="Chantavorakit T."/>
            <person name="Duangmal K."/>
        </authorList>
    </citation>
    <scope>NUCLEOTIDE SEQUENCE [LARGE SCALE GENOMIC DNA]</scope>
    <source>
        <strain evidence="4 5">KK5PA1</strain>
    </source>
</reference>
<feature type="domain" description="GAF" evidence="2">
    <location>
        <begin position="229"/>
        <end position="376"/>
    </location>
</feature>
<dbReference type="EMBL" id="JADKYB010000001">
    <property type="protein sequence ID" value="MBM9503171.1"/>
    <property type="molecule type" value="Genomic_DNA"/>
</dbReference>
<evidence type="ECO:0000313" key="4">
    <source>
        <dbReference type="EMBL" id="MBM9503171.1"/>
    </source>
</evidence>
<dbReference type="InterPro" id="IPR036457">
    <property type="entry name" value="PPM-type-like_dom_sf"/>
</dbReference>
<dbReference type="SUPFAM" id="SSF81606">
    <property type="entry name" value="PP2C-like"/>
    <property type="match status" value="1"/>
</dbReference>
<gene>
    <name evidence="4" type="ORF">ITX44_01240</name>
</gene>